<dbReference type="SUPFAM" id="SSF49785">
    <property type="entry name" value="Galactose-binding domain-like"/>
    <property type="match status" value="1"/>
</dbReference>
<dbReference type="Gene3D" id="2.60.120.260">
    <property type="entry name" value="Galactose-binding domain-like"/>
    <property type="match status" value="1"/>
</dbReference>
<feature type="non-terminal residue" evidence="2">
    <location>
        <position position="171"/>
    </location>
</feature>
<comment type="caution">
    <text evidence="2">The sequence shown here is derived from an EMBL/GenBank/DDBJ whole genome shotgun (WGS) entry which is preliminary data.</text>
</comment>
<dbReference type="Pfam" id="PF00754">
    <property type="entry name" value="F5_F8_type_C"/>
    <property type="match status" value="1"/>
</dbReference>
<feature type="domain" description="F5/8 type C" evidence="1">
    <location>
        <begin position="1"/>
        <end position="134"/>
    </location>
</feature>
<dbReference type="EMBL" id="JAVRHU010000023">
    <property type="protein sequence ID" value="MDT0622979.1"/>
    <property type="molecule type" value="Genomic_DNA"/>
</dbReference>
<evidence type="ECO:0000259" key="1">
    <source>
        <dbReference type="PROSITE" id="PS50022"/>
    </source>
</evidence>
<protein>
    <submittedName>
        <fullName evidence="2">Discoidin domain-containing protein</fullName>
    </submittedName>
</protein>
<dbReference type="InterPro" id="IPR051941">
    <property type="entry name" value="BG_Antigen-Binding_Lectin"/>
</dbReference>
<dbReference type="InterPro" id="IPR000421">
    <property type="entry name" value="FA58C"/>
</dbReference>
<organism evidence="2 3">
    <name type="scientific">Croceitalea vernalis</name>
    <dbReference type="NCBI Taxonomy" id="3075599"/>
    <lineage>
        <taxon>Bacteria</taxon>
        <taxon>Pseudomonadati</taxon>
        <taxon>Bacteroidota</taxon>
        <taxon>Flavobacteriia</taxon>
        <taxon>Flavobacteriales</taxon>
        <taxon>Flavobacteriaceae</taxon>
        <taxon>Croceitalea</taxon>
    </lineage>
</organism>
<reference evidence="2 3" key="1">
    <citation type="submission" date="2023-09" db="EMBL/GenBank/DDBJ databases">
        <authorList>
            <person name="Rey-Velasco X."/>
        </authorList>
    </citation>
    <scope>NUCLEOTIDE SEQUENCE [LARGE SCALE GENOMIC DNA]</scope>
    <source>
        <strain evidence="2 3">P007</strain>
    </source>
</reference>
<feature type="non-terminal residue" evidence="2">
    <location>
        <position position="1"/>
    </location>
</feature>
<proteinExistence type="predicted"/>
<evidence type="ECO:0000313" key="2">
    <source>
        <dbReference type="EMBL" id="MDT0622979.1"/>
    </source>
</evidence>
<dbReference type="Proteomes" id="UP001250662">
    <property type="component" value="Unassembled WGS sequence"/>
</dbReference>
<dbReference type="InterPro" id="IPR008979">
    <property type="entry name" value="Galactose-bd-like_sf"/>
</dbReference>
<dbReference type="PANTHER" id="PTHR45713:SF6">
    <property type="entry name" value="F5_8 TYPE C DOMAIN-CONTAINING PROTEIN"/>
    <property type="match status" value="1"/>
</dbReference>
<accession>A0ABU3BLE9</accession>
<dbReference type="PROSITE" id="PS50022">
    <property type="entry name" value="FA58C_3"/>
    <property type="match status" value="1"/>
</dbReference>
<gene>
    <name evidence="2" type="ORF">RM520_15235</name>
</gene>
<name>A0ABU3BLE9_9FLAO</name>
<evidence type="ECO:0000313" key="3">
    <source>
        <dbReference type="Proteomes" id="UP001250662"/>
    </source>
</evidence>
<dbReference type="PANTHER" id="PTHR45713">
    <property type="entry name" value="FTP DOMAIN-CONTAINING PROTEIN"/>
    <property type="match status" value="1"/>
</dbReference>
<keyword evidence="3" id="KW-1185">Reference proteome</keyword>
<sequence>GSDIASKANDGVFNNSDNFQHTSNVDSSPWWEVDLETVSYVEDIHIYNRTNVSQAVEERLRDFYVLTSITPIPENGDIMEMIKNPSYTSTFYGGNVNTEAVIKIDEMARYVRIHFPENGGNRILHAQEIEVLGCTEIITDPCDSFEATITPIGDLNTASGIQFFNALPAGG</sequence>
<dbReference type="RefSeq" id="WP_311388571.1">
    <property type="nucleotide sequence ID" value="NZ_JAVRHU010000023.1"/>
</dbReference>